<sequence length="186" mass="21717">MTIMTRLLRLCKADVHGVMDQLEDKGLLLRQYLREMEASLDRKSRQLAGLTEREERLRSQMDRHAEEIKNIEPDLNLALEKEKDDIARMLIRRHRTLEATVRHLDEQLATLTREKTKLSEILSRQQLQFEALKTKADHYCQRSEDGCFEQSARDFPIAVYPAEASDEAIELELLRRKAAMQKGDTP</sequence>
<evidence type="ECO:0000313" key="3">
    <source>
        <dbReference type="EMBL" id="BBO79984.1"/>
    </source>
</evidence>
<protein>
    <recommendedName>
        <fullName evidence="5">Phage shock protein A</fullName>
    </recommendedName>
</protein>
<dbReference type="PANTHER" id="PTHR31088">
    <property type="entry name" value="MEMBRANE-ASSOCIATED PROTEIN VIPP1, CHLOROPLASTIC"/>
    <property type="match status" value="1"/>
</dbReference>
<reference evidence="3 4" key="1">
    <citation type="submission" date="2019-11" db="EMBL/GenBank/DDBJ databases">
        <title>Comparative genomics of hydrocarbon-degrading Desulfosarcina strains.</title>
        <authorList>
            <person name="Watanabe M."/>
            <person name="Kojima H."/>
            <person name="Fukui M."/>
        </authorList>
    </citation>
    <scope>NUCLEOTIDE SEQUENCE [LARGE SCALE GENOMIC DNA]</scope>
    <source>
        <strain evidence="3 4">28bB2T</strain>
    </source>
</reference>
<dbReference type="RefSeq" id="WP_155321052.1">
    <property type="nucleotide sequence ID" value="NZ_AP021876.1"/>
</dbReference>
<dbReference type="PANTHER" id="PTHR31088:SF6">
    <property type="entry name" value="PHAGE SHOCK PROTEIN A"/>
    <property type="match status" value="1"/>
</dbReference>
<dbReference type="AlphaFoldDB" id="A0A5K7ZFC1"/>
<comment type="similarity">
    <text evidence="1">Belongs to the PspA/Vipp/IM30 family.</text>
</comment>
<evidence type="ECO:0000313" key="4">
    <source>
        <dbReference type="Proteomes" id="UP000425960"/>
    </source>
</evidence>
<dbReference type="InterPro" id="IPR007157">
    <property type="entry name" value="PspA_VIPP1"/>
</dbReference>
<organism evidence="3 4">
    <name type="scientific">Desulfosarcina ovata subsp. sediminis</name>
    <dbReference type="NCBI Taxonomy" id="885957"/>
    <lineage>
        <taxon>Bacteria</taxon>
        <taxon>Pseudomonadati</taxon>
        <taxon>Thermodesulfobacteriota</taxon>
        <taxon>Desulfobacteria</taxon>
        <taxon>Desulfobacterales</taxon>
        <taxon>Desulfosarcinaceae</taxon>
        <taxon>Desulfosarcina</taxon>
    </lineage>
</organism>
<dbReference type="KEGG" id="dov:DSCO28_05500"/>
<dbReference type="EMBL" id="AP021876">
    <property type="protein sequence ID" value="BBO79984.1"/>
    <property type="molecule type" value="Genomic_DNA"/>
</dbReference>
<evidence type="ECO:0008006" key="5">
    <source>
        <dbReference type="Google" id="ProtNLM"/>
    </source>
</evidence>
<gene>
    <name evidence="3" type="ORF">DSCO28_05500</name>
</gene>
<evidence type="ECO:0000256" key="2">
    <source>
        <dbReference type="SAM" id="Coils"/>
    </source>
</evidence>
<evidence type="ECO:0000256" key="1">
    <source>
        <dbReference type="ARBA" id="ARBA00043985"/>
    </source>
</evidence>
<dbReference type="Pfam" id="PF04012">
    <property type="entry name" value="PspA_IM30"/>
    <property type="match status" value="1"/>
</dbReference>
<feature type="coiled-coil region" evidence="2">
    <location>
        <begin position="94"/>
        <end position="121"/>
    </location>
</feature>
<keyword evidence="2" id="KW-0175">Coiled coil</keyword>
<feature type="coiled-coil region" evidence="2">
    <location>
        <begin position="33"/>
        <end position="67"/>
    </location>
</feature>
<dbReference type="Proteomes" id="UP000425960">
    <property type="component" value="Chromosome"/>
</dbReference>
<accession>A0A5K7ZFC1</accession>
<proteinExistence type="inferred from homology"/>
<name>A0A5K7ZFC1_9BACT</name>